<reference evidence="11" key="1">
    <citation type="submission" date="2018-09" db="EMBL/GenBank/DDBJ databases">
        <authorList>
            <person name="Zhu H."/>
        </authorList>
    </citation>
    <scope>NUCLEOTIDE SEQUENCE [LARGE SCALE GENOMIC DNA]</scope>
    <source>
        <strain evidence="11">K1R23-30</strain>
    </source>
</reference>
<feature type="transmembrane region" description="Helical" evidence="8">
    <location>
        <begin position="148"/>
        <end position="169"/>
    </location>
</feature>
<dbReference type="PROSITE" id="PS50850">
    <property type="entry name" value="MFS"/>
    <property type="match status" value="1"/>
</dbReference>
<keyword evidence="3 8" id="KW-0813">Transport</keyword>
<dbReference type="PROSITE" id="PS00216">
    <property type="entry name" value="SUGAR_TRANSPORT_1"/>
    <property type="match status" value="1"/>
</dbReference>
<comment type="subcellular location">
    <subcellularLocation>
        <location evidence="8">Cell inner membrane</location>
        <topology evidence="8">Multi-pass membrane protein</topology>
    </subcellularLocation>
    <subcellularLocation>
        <location evidence="1">Cell membrane</location>
        <topology evidence="1">Multi-pass membrane protein</topology>
    </subcellularLocation>
</comment>
<evidence type="ECO:0000256" key="3">
    <source>
        <dbReference type="ARBA" id="ARBA00022448"/>
    </source>
</evidence>
<evidence type="ECO:0000259" key="9">
    <source>
        <dbReference type="PROSITE" id="PS50850"/>
    </source>
</evidence>
<keyword evidence="7 8" id="KW-0472">Membrane</keyword>
<evidence type="ECO:0000313" key="10">
    <source>
        <dbReference type="EMBL" id="RJF99412.1"/>
    </source>
</evidence>
<dbReference type="Pfam" id="PF07690">
    <property type="entry name" value="MFS_1"/>
    <property type="match status" value="1"/>
</dbReference>
<feature type="domain" description="Major facilitator superfamily (MFS) profile" evidence="9">
    <location>
        <begin position="57"/>
        <end position="446"/>
    </location>
</feature>
<evidence type="ECO:0000256" key="7">
    <source>
        <dbReference type="ARBA" id="ARBA00023136"/>
    </source>
</evidence>
<feature type="transmembrane region" description="Helical" evidence="8">
    <location>
        <begin position="327"/>
        <end position="347"/>
    </location>
</feature>
<dbReference type="GO" id="GO:0042910">
    <property type="term" value="F:xenobiotic transmembrane transporter activity"/>
    <property type="evidence" value="ECO:0007669"/>
    <property type="project" value="InterPro"/>
</dbReference>
<sequence>MHCCARWKRPNVPTSAIMAGLPGYNSLCRTWTNFSCVASKHVNTPGPPLAQFAHAPLLLLIIAFMMLQPLSTDLYLASLPGLASSFNVPPATVQLTLSLFVIGFGGAQLIIGPLSDRFGRRPVLLCGLVLYVAASIFCALAPSITMLIVARFLQALGCCAAVIIARAIVRDAYAPEHSVRVVASASTWLSLAPIVGPIVGSYLQVAFGWRAAFAALGLFSACVLAVSLKRMPETNLHRNARATELSGLLENYRLVLGSREFWAHALPGALSYGAIFSFISGSSFVLIRVLDVPTSWFGYCFAFGVSGYMSGTIICRRLLPTIGSARTFRIGSLTSLVAGCGFMAAVAAGIAHWSLMLAAMFLTMLAHGINFPIAQSGAVSPFPQQAGTAAGLMGALYMSIAFTVGTVVGATHNGTLYPLAIISCTLGLLIFASVRSIPAALSKAES</sequence>
<feature type="transmembrane region" description="Helical" evidence="8">
    <location>
        <begin position="91"/>
        <end position="111"/>
    </location>
</feature>
<dbReference type="InterPro" id="IPR036259">
    <property type="entry name" value="MFS_trans_sf"/>
</dbReference>
<dbReference type="Proteomes" id="UP000265955">
    <property type="component" value="Unassembled WGS sequence"/>
</dbReference>
<dbReference type="InterPro" id="IPR005829">
    <property type="entry name" value="Sugar_transporter_CS"/>
</dbReference>
<dbReference type="GO" id="GO:0005886">
    <property type="term" value="C:plasma membrane"/>
    <property type="evidence" value="ECO:0007669"/>
    <property type="project" value="UniProtKB-SubCell"/>
</dbReference>
<organism evidence="10 11">
    <name type="scientific">Noviherbaspirillum saxi</name>
    <dbReference type="NCBI Taxonomy" id="2320863"/>
    <lineage>
        <taxon>Bacteria</taxon>
        <taxon>Pseudomonadati</taxon>
        <taxon>Pseudomonadota</taxon>
        <taxon>Betaproteobacteria</taxon>
        <taxon>Burkholderiales</taxon>
        <taxon>Oxalobacteraceae</taxon>
        <taxon>Noviherbaspirillum</taxon>
    </lineage>
</organism>
<evidence type="ECO:0000313" key="11">
    <source>
        <dbReference type="Proteomes" id="UP000265955"/>
    </source>
</evidence>
<dbReference type="NCBIfam" id="TIGR00710">
    <property type="entry name" value="efflux_Bcr_CflA"/>
    <property type="match status" value="1"/>
</dbReference>
<dbReference type="EMBL" id="QYUO01000001">
    <property type="protein sequence ID" value="RJF99412.1"/>
    <property type="molecule type" value="Genomic_DNA"/>
</dbReference>
<accession>A0A3A3FT97</accession>
<proteinExistence type="inferred from homology"/>
<keyword evidence="11" id="KW-1185">Reference proteome</keyword>
<evidence type="ECO:0000256" key="5">
    <source>
        <dbReference type="ARBA" id="ARBA00022692"/>
    </source>
</evidence>
<dbReference type="GO" id="GO:1990961">
    <property type="term" value="P:xenobiotic detoxification by transmembrane export across the plasma membrane"/>
    <property type="evidence" value="ECO:0007669"/>
    <property type="project" value="InterPro"/>
</dbReference>
<dbReference type="InterPro" id="IPR004812">
    <property type="entry name" value="Efflux_drug-R_Bcr/CmlA"/>
</dbReference>
<protein>
    <recommendedName>
        <fullName evidence="8">Bcr/CflA family efflux transporter</fullName>
    </recommendedName>
</protein>
<feature type="transmembrane region" description="Helical" evidence="8">
    <location>
        <begin position="209"/>
        <end position="228"/>
    </location>
</feature>
<dbReference type="Gene3D" id="1.20.1720.10">
    <property type="entry name" value="Multidrug resistance protein D"/>
    <property type="match status" value="1"/>
</dbReference>
<comment type="similarity">
    <text evidence="2 8">Belongs to the major facilitator superfamily. Bcr/CmlA family.</text>
</comment>
<dbReference type="CDD" id="cd17320">
    <property type="entry name" value="MFS_MdfA_MDR_like"/>
    <property type="match status" value="1"/>
</dbReference>
<keyword evidence="4" id="KW-1003">Cell membrane</keyword>
<evidence type="ECO:0000256" key="2">
    <source>
        <dbReference type="ARBA" id="ARBA00006236"/>
    </source>
</evidence>
<comment type="caution">
    <text evidence="10">The sequence shown here is derived from an EMBL/GenBank/DDBJ whole genome shotgun (WGS) entry which is preliminary data.</text>
</comment>
<feature type="transmembrane region" description="Helical" evidence="8">
    <location>
        <begin position="123"/>
        <end position="142"/>
    </location>
</feature>
<evidence type="ECO:0000256" key="6">
    <source>
        <dbReference type="ARBA" id="ARBA00022989"/>
    </source>
</evidence>
<evidence type="ECO:0000256" key="1">
    <source>
        <dbReference type="ARBA" id="ARBA00004651"/>
    </source>
</evidence>
<feature type="transmembrane region" description="Helical" evidence="8">
    <location>
        <begin position="416"/>
        <end position="434"/>
    </location>
</feature>
<dbReference type="InterPro" id="IPR020846">
    <property type="entry name" value="MFS_dom"/>
</dbReference>
<keyword evidence="5 8" id="KW-0812">Transmembrane</keyword>
<feature type="transmembrane region" description="Helical" evidence="8">
    <location>
        <begin position="269"/>
        <end position="290"/>
    </location>
</feature>
<dbReference type="SUPFAM" id="SSF103473">
    <property type="entry name" value="MFS general substrate transporter"/>
    <property type="match status" value="1"/>
</dbReference>
<keyword evidence="8" id="KW-0997">Cell inner membrane</keyword>
<dbReference type="AlphaFoldDB" id="A0A3A3FT97"/>
<name>A0A3A3FT97_9BURK</name>
<feature type="transmembrane region" description="Helical" evidence="8">
    <location>
        <begin position="296"/>
        <end position="315"/>
    </location>
</feature>
<evidence type="ECO:0000256" key="4">
    <source>
        <dbReference type="ARBA" id="ARBA00022475"/>
    </source>
</evidence>
<gene>
    <name evidence="10" type="ORF">D3871_13425</name>
</gene>
<feature type="transmembrane region" description="Helical" evidence="8">
    <location>
        <begin position="49"/>
        <end position="71"/>
    </location>
</feature>
<dbReference type="PANTHER" id="PTHR43124:SF3">
    <property type="entry name" value="CHLORAMPHENICOL EFFLUX PUMP RV0191"/>
    <property type="match status" value="1"/>
</dbReference>
<comment type="caution">
    <text evidence="8">Lacks conserved residue(s) required for the propagation of feature annotation.</text>
</comment>
<evidence type="ECO:0000256" key="8">
    <source>
        <dbReference type="RuleBase" id="RU365088"/>
    </source>
</evidence>
<dbReference type="InterPro" id="IPR050189">
    <property type="entry name" value="MFS_Efflux_Transporters"/>
</dbReference>
<feature type="transmembrane region" description="Helical" evidence="8">
    <location>
        <begin position="386"/>
        <end position="410"/>
    </location>
</feature>
<feature type="transmembrane region" description="Helical" evidence="8">
    <location>
        <begin position="181"/>
        <end position="203"/>
    </location>
</feature>
<dbReference type="PANTHER" id="PTHR43124">
    <property type="entry name" value="PURINE EFFLUX PUMP PBUE"/>
    <property type="match status" value="1"/>
</dbReference>
<dbReference type="InterPro" id="IPR011701">
    <property type="entry name" value="MFS"/>
</dbReference>
<keyword evidence="6 8" id="KW-1133">Transmembrane helix</keyword>